<feature type="binding site" evidence="9">
    <location>
        <position position="110"/>
    </location>
    <ligand>
        <name>Mg(2+)</name>
        <dbReference type="ChEBI" id="CHEBI:18420"/>
        <label>2</label>
    </ligand>
</feature>
<dbReference type="PRINTS" id="PR00115">
    <property type="entry name" value="F16BPHPHTASE"/>
</dbReference>
<dbReference type="PROSITE" id="PS00124">
    <property type="entry name" value="FBPASE"/>
    <property type="match status" value="1"/>
</dbReference>
<dbReference type="InterPro" id="IPR033391">
    <property type="entry name" value="FBPase_N"/>
</dbReference>
<feature type="binding site" evidence="9">
    <location>
        <position position="113"/>
    </location>
    <ligand>
        <name>Mg(2+)</name>
        <dbReference type="ChEBI" id="CHEBI:18420"/>
        <label>2</label>
    </ligand>
</feature>
<dbReference type="PANTHER" id="PTHR11556">
    <property type="entry name" value="FRUCTOSE-1,6-BISPHOSPHATASE-RELATED"/>
    <property type="match status" value="1"/>
</dbReference>
<keyword evidence="5 9" id="KW-0479">Metal-binding</keyword>
<keyword evidence="14" id="KW-1185">Reference proteome</keyword>
<evidence type="ECO:0000256" key="6">
    <source>
        <dbReference type="ARBA" id="ARBA00022801"/>
    </source>
</evidence>
<accession>A0A1M4MWQ2</accession>
<feature type="binding site" evidence="9">
    <location>
        <position position="91"/>
    </location>
    <ligand>
        <name>Mg(2+)</name>
        <dbReference type="ChEBI" id="CHEBI:18420"/>
        <label>1</label>
    </ligand>
</feature>
<dbReference type="GO" id="GO:0030388">
    <property type="term" value="P:fructose 1,6-bisphosphate metabolic process"/>
    <property type="evidence" value="ECO:0007669"/>
    <property type="project" value="TreeGrafter"/>
</dbReference>
<evidence type="ECO:0000256" key="4">
    <source>
        <dbReference type="ARBA" id="ARBA00022490"/>
    </source>
</evidence>
<dbReference type="Pfam" id="PF18913">
    <property type="entry name" value="FBPase_C"/>
    <property type="match status" value="1"/>
</dbReference>
<dbReference type="CDD" id="cd00354">
    <property type="entry name" value="FBPase"/>
    <property type="match status" value="1"/>
</dbReference>
<dbReference type="InterPro" id="IPR020548">
    <property type="entry name" value="Fructose_bisphosphatase_AS"/>
</dbReference>
<dbReference type="HAMAP" id="MF_01855">
    <property type="entry name" value="FBPase_class1"/>
    <property type="match status" value="1"/>
</dbReference>
<comment type="cofactor">
    <cofactor evidence="9">
        <name>Mg(2+)</name>
        <dbReference type="ChEBI" id="CHEBI:18420"/>
    </cofactor>
    <text evidence="9">Binds 2 magnesium ions per subunit.</text>
</comment>
<evidence type="ECO:0000256" key="5">
    <source>
        <dbReference type="ARBA" id="ARBA00022723"/>
    </source>
</evidence>
<dbReference type="GO" id="GO:0005829">
    <property type="term" value="C:cytosol"/>
    <property type="evidence" value="ECO:0007669"/>
    <property type="project" value="TreeGrafter"/>
</dbReference>
<dbReference type="PIRSF" id="PIRSF000904">
    <property type="entry name" value="FBPtase_SBPase"/>
    <property type="match status" value="1"/>
</dbReference>
<dbReference type="GO" id="GO:0006000">
    <property type="term" value="P:fructose metabolic process"/>
    <property type="evidence" value="ECO:0007669"/>
    <property type="project" value="TreeGrafter"/>
</dbReference>
<dbReference type="PIRSF" id="PIRSF500210">
    <property type="entry name" value="FBPtase"/>
    <property type="match status" value="1"/>
</dbReference>
<protein>
    <recommendedName>
        <fullName evidence="9">Fructose-1,6-bisphosphatase class 1</fullName>
        <shortName evidence="9">FBPase class 1</shortName>
        <ecNumber evidence="9">3.1.3.11</ecNumber>
    </recommendedName>
    <alternativeName>
        <fullName evidence="9">D-fructose-1,6-bisphosphate 1-phosphohydrolase class 1</fullName>
    </alternativeName>
</protein>
<feature type="domain" description="Fructose-1-6-bisphosphatase class I N-terminal" evidence="11">
    <location>
        <begin position="58"/>
        <end position="175"/>
    </location>
</feature>
<reference evidence="14" key="1">
    <citation type="submission" date="2016-09" db="EMBL/GenBank/DDBJ databases">
        <authorList>
            <person name="Wibberg D."/>
        </authorList>
    </citation>
    <scope>NUCLEOTIDE SEQUENCE [LARGE SCALE GENOMIC DNA]</scope>
</reference>
<dbReference type="GO" id="GO:0006094">
    <property type="term" value="P:gluconeogenesis"/>
    <property type="evidence" value="ECO:0007669"/>
    <property type="project" value="UniProtKB-UniRule"/>
</dbReference>
<sequence length="325" mass="34877">MLELTNHTACTAQPLDDYLASRGGPAKIIKAIADSLMPIADRLAAGALYGDPAAIVGVNESGDKQKSLDLGTHVYMVDVLKAAGVRLMLSEESEEVLTLNEDGDYDVAIDPIDGSGSIGVGAILGMLFSILPVSDKGFLQDGHSIVAAGYASFGHSMDFGFAMDEGVTIAVYDRSSDMLRVTVENLQLPETTKVIAYNASNARHWGAGMTAYIDEILAGKDGPRGKNYNMRWPAAAVGDLHRILLQGGMFLYPGDRREGYENGRLRLVYEAMPMAYLMQAAGGLATDGHQPILDKVATDGHEHSALIFGAKEEVEAYLRCMETEK</sequence>
<dbReference type="EMBL" id="FMJB01000040">
    <property type="protein sequence ID" value="SCM66969.1"/>
    <property type="molecule type" value="Genomic_DNA"/>
</dbReference>
<evidence type="ECO:0000256" key="8">
    <source>
        <dbReference type="ARBA" id="ARBA00023277"/>
    </source>
</evidence>
<dbReference type="GO" id="GO:0042132">
    <property type="term" value="F:fructose 1,6-bisphosphate 1-phosphatase activity"/>
    <property type="evidence" value="ECO:0007669"/>
    <property type="project" value="UniProtKB-UniRule"/>
</dbReference>
<evidence type="ECO:0000256" key="9">
    <source>
        <dbReference type="HAMAP-Rule" id="MF_01855"/>
    </source>
</evidence>
<dbReference type="Gene3D" id="3.30.540.10">
    <property type="entry name" value="Fructose-1,6-Bisphosphatase, subunit A, domain 1"/>
    <property type="match status" value="1"/>
</dbReference>
<keyword evidence="8 9" id="KW-0119">Carbohydrate metabolism</keyword>
<dbReference type="InterPro" id="IPR000146">
    <property type="entry name" value="FBPase_class-1"/>
</dbReference>
<dbReference type="AlphaFoldDB" id="A0A1M4MWQ2"/>
<gene>
    <name evidence="9 13" type="primary">fbp</name>
    <name evidence="13" type="ORF">KARMA_1154</name>
</gene>
<keyword evidence="7 9" id="KW-0460">Magnesium</keyword>
<dbReference type="InterPro" id="IPR044015">
    <property type="entry name" value="FBPase_C_dom"/>
</dbReference>
<evidence type="ECO:0000259" key="11">
    <source>
        <dbReference type="Pfam" id="PF00316"/>
    </source>
</evidence>
<evidence type="ECO:0000256" key="2">
    <source>
        <dbReference type="ARBA" id="ARBA00005215"/>
    </source>
</evidence>
<dbReference type="Gene3D" id="3.40.190.80">
    <property type="match status" value="1"/>
</dbReference>
<comment type="caution">
    <text evidence="9">Lacks conserved residue(s) required for the propagation of feature annotation.</text>
</comment>
<evidence type="ECO:0000256" key="7">
    <source>
        <dbReference type="ARBA" id="ARBA00022842"/>
    </source>
</evidence>
<keyword evidence="6 9" id="KW-0378">Hydrolase</keyword>
<dbReference type="Pfam" id="PF00316">
    <property type="entry name" value="FBPase"/>
    <property type="match status" value="1"/>
</dbReference>
<organism evidence="13 14">
    <name type="scientific">Donghicola eburneus</name>
    <dbReference type="NCBI Taxonomy" id="393278"/>
    <lineage>
        <taxon>Bacteria</taxon>
        <taxon>Pseudomonadati</taxon>
        <taxon>Pseudomonadota</taxon>
        <taxon>Alphaproteobacteria</taxon>
        <taxon>Rhodobacterales</taxon>
        <taxon>Roseobacteraceae</taxon>
        <taxon>Donghicola</taxon>
    </lineage>
</organism>
<dbReference type="PANTHER" id="PTHR11556:SF35">
    <property type="entry name" value="SEDOHEPTULOSE-1,7-BISPHOSPHATASE, CHLOROPLASTIC"/>
    <property type="match status" value="1"/>
</dbReference>
<keyword evidence="4 9" id="KW-0963">Cytoplasm</keyword>
<evidence type="ECO:0000313" key="13">
    <source>
        <dbReference type="EMBL" id="SCM66969.1"/>
    </source>
</evidence>
<feature type="binding site" evidence="9">
    <location>
        <position position="270"/>
    </location>
    <ligand>
        <name>Mg(2+)</name>
        <dbReference type="ChEBI" id="CHEBI:18420"/>
        <label>2</label>
    </ligand>
</feature>
<feature type="binding site" evidence="9">
    <location>
        <position position="110"/>
    </location>
    <ligand>
        <name>Mg(2+)</name>
        <dbReference type="ChEBI" id="CHEBI:18420"/>
        <label>1</label>
    </ligand>
</feature>
<comment type="catalytic activity">
    <reaction evidence="1 9">
        <text>beta-D-fructose 1,6-bisphosphate + H2O = beta-D-fructose 6-phosphate + phosphate</text>
        <dbReference type="Rhea" id="RHEA:11064"/>
        <dbReference type="ChEBI" id="CHEBI:15377"/>
        <dbReference type="ChEBI" id="CHEBI:32966"/>
        <dbReference type="ChEBI" id="CHEBI:43474"/>
        <dbReference type="ChEBI" id="CHEBI:57634"/>
        <dbReference type="EC" id="3.1.3.11"/>
    </reaction>
</comment>
<evidence type="ECO:0000256" key="10">
    <source>
        <dbReference type="RuleBase" id="RU000508"/>
    </source>
</evidence>
<evidence type="ECO:0000256" key="1">
    <source>
        <dbReference type="ARBA" id="ARBA00001273"/>
    </source>
</evidence>
<dbReference type="InterPro" id="IPR028343">
    <property type="entry name" value="FBPtase"/>
</dbReference>
<feature type="binding site" evidence="9">
    <location>
        <position position="112"/>
    </location>
    <ligand>
        <name>Mg(2+)</name>
        <dbReference type="ChEBI" id="CHEBI:18420"/>
        <label>1</label>
    </ligand>
</feature>
<evidence type="ECO:0000313" key="14">
    <source>
        <dbReference type="Proteomes" id="UP000184085"/>
    </source>
</evidence>
<dbReference type="GO" id="GO:0005986">
    <property type="term" value="P:sucrose biosynthetic process"/>
    <property type="evidence" value="ECO:0007669"/>
    <property type="project" value="TreeGrafter"/>
</dbReference>
<evidence type="ECO:0000259" key="12">
    <source>
        <dbReference type="Pfam" id="PF18913"/>
    </source>
</evidence>
<name>A0A1M4MWQ2_9RHOB</name>
<dbReference type="SUPFAM" id="SSF56655">
    <property type="entry name" value="Carbohydrate phosphatase"/>
    <property type="match status" value="1"/>
</dbReference>
<dbReference type="RefSeq" id="WP_072705362.1">
    <property type="nucleotide sequence ID" value="NZ_FMJB01000040.1"/>
</dbReference>
<evidence type="ECO:0000256" key="3">
    <source>
        <dbReference type="ARBA" id="ARBA00010941"/>
    </source>
</evidence>
<proteinExistence type="inferred from homology"/>
<dbReference type="GO" id="GO:0006002">
    <property type="term" value="P:fructose 6-phosphate metabolic process"/>
    <property type="evidence" value="ECO:0007669"/>
    <property type="project" value="TreeGrafter"/>
</dbReference>
<comment type="pathway">
    <text evidence="2">Carbohydrate biosynthesis; Calvin cycle.</text>
</comment>
<comment type="subunit">
    <text evidence="9">Homotetramer.</text>
</comment>
<dbReference type="EC" id="3.1.3.11" evidence="9"/>
<comment type="subcellular location">
    <subcellularLocation>
        <location evidence="9">Cytoplasm</location>
    </subcellularLocation>
</comment>
<feature type="binding site" evidence="9">
    <location>
        <position position="198"/>
    </location>
    <ligand>
        <name>substrate</name>
    </ligand>
</feature>
<dbReference type="GO" id="GO:0000287">
    <property type="term" value="F:magnesium ion binding"/>
    <property type="evidence" value="ECO:0007669"/>
    <property type="project" value="UniProtKB-UniRule"/>
</dbReference>
<feature type="domain" description="Fructose-1-6-bisphosphatase class 1 C-terminal" evidence="12">
    <location>
        <begin position="188"/>
        <end position="321"/>
    </location>
</feature>
<dbReference type="NCBIfam" id="NF006780">
    <property type="entry name" value="PRK09293.1-4"/>
    <property type="match status" value="1"/>
</dbReference>
<comment type="similarity">
    <text evidence="3 9 10">Belongs to the FBPase class 1 family.</text>
</comment>
<dbReference type="Proteomes" id="UP000184085">
    <property type="component" value="Unassembled WGS sequence"/>
</dbReference>